<dbReference type="PROSITE" id="PS51450">
    <property type="entry name" value="LRR"/>
    <property type="match status" value="4"/>
</dbReference>
<dbReference type="KEGG" id="fas:105267311"/>
<evidence type="ECO:0000256" key="1">
    <source>
        <dbReference type="ARBA" id="ARBA00022614"/>
    </source>
</evidence>
<reference evidence="6" key="1">
    <citation type="submission" date="2025-08" db="UniProtKB">
        <authorList>
            <consortium name="RefSeq"/>
        </authorList>
    </citation>
    <scope>IDENTIFICATION</scope>
    <source>
        <strain evidence="6">USDA-PBARC FA_bdor</strain>
        <tissue evidence="6">Whole organism</tissue>
    </source>
</reference>
<dbReference type="PRINTS" id="PR00019">
    <property type="entry name" value="LEURICHRPT"/>
</dbReference>
<evidence type="ECO:0000313" key="5">
    <source>
        <dbReference type="Proteomes" id="UP000694866"/>
    </source>
</evidence>
<dbReference type="InterPro" id="IPR003591">
    <property type="entry name" value="Leu-rich_rpt_typical-subtyp"/>
</dbReference>
<dbReference type="InterPro" id="IPR050216">
    <property type="entry name" value="LRR_domain-containing"/>
</dbReference>
<dbReference type="SMART" id="SM00369">
    <property type="entry name" value="LRR_TYP"/>
    <property type="match status" value="4"/>
</dbReference>
<evidence type="ECO:0000313" key="6">
    <source>
        <dbReference type="RefSeq" id="XP_011304389.1"/>
    </source>
</evidence>
<dbReference type="Pfam" id="PF25344">
    <property type="entry name" value="PH_LRR1"/>
    <property type="match status" value="1"/>
</dbReference>
<dbReference type="SUPFAM" id="SSF52058">
    <property type="entry name" value="L domain-like"/>
    <property type="match status" value="1"/>
</dbReference>
<evidence type="ECO:0000259" key="4">
    <source>
        <dbReference type="Pfam" id="PF25344"/>
    </source>
</evidence>
<evidence type="ECO:0000256" key="3">
    <source>
        <dbReference type="ARBA" id="ARBA00023242"/>
    </source>
</evidence>
<evidence type="ECO:0000256" key="2">
    <source>
        <dbReference type="ARBA" id="ARBA00022737"/>
    </source>
</evidence>
<dbReference type="GeneID" id="105267311"/>
<keyword evidence="1" id="KW-0433">Leucine-rich repeat</keyword>
<keyword evidence="5" id="KW-1185">Reference proteome</keyword>
<dbReference type="PANTHER" id="PTHR48051:SF52">
    <property type="entry name" value="LEUCINE-RICH REPEAT PROTEIN 1"/>
    <property type="match status" value="1"/>
</dbReference>
<dbReference type="SMART" id="SM00364">
    <property type="entry name" value="LRR_BAC"/>
    <property type="match status" value="4"/>
</dbReference>
<dbReference type="InterPro" id="IPR057437">
    <property type="entry name" value="PIF1/LRR1_PH"/>
</dbReference>
<dbReference type="RefSeq" id="XP_011304389.1">
    <property type="nucleotide sequence ID" value="XM_011306087.1"/>
</dbReference>
<dbReference type="OrthoDB" id="17912at2759"/>
<dbReference type="CTD" id="34449"/>
<protein>
    <submittedName>
        <fullName evidence="6">Leucine-rich repeat protein 1</fullName>
    </submittedName>
</protein>
<dbReference type="Pfam" id="PF13516">
    <property type="entry name" value="LRR_6"/>
    <property type="match status" value="1"/>
</dbReference>
<dbReference type="Pfam" id="PF00560">
    <property type="entry name" value="LRR_1"/>
    <property type="match status" value="1"/>
</dbReference>
<organism evidence="5 6">
    <name type="scientific">Fopius arisanus</name>
    <dbReference type="NCBI Taxonomy" id="64838"/>
    <lineage>
        <taxon>Eukaryota</taxon>
        <taxon>Metazoa</taxon>
        <taxon>Ecdysozoa</taxon>
        <taxon>Arthropoda</taxon>
        <taxon>Hexapoda</taxon>
        <taxon>Insecta</taxon>
        <taxon>Pterygota</taxon>
        <taxon>Neoptera</taxon>
        <taxon>Endopterygota</taxon>
        <taxon>Hymenoptera</taxon>
        <taxon>Apocrita</taxon>
        <taxon>Ichneumonoidea</taxon>
        <taxon>Braconidae</taxon>
        <taxon>Opiinae</taxon>
        <taxon>Fopius</taxon>
    </lineage>
</organism>
<feature type="domain" description="PIF1/LRR1 pleckstrin homology" evidence="4">
    <location>
        <begin position="1"/>
        <end position="106"/>
    </location>
</feature>
<dbReference type="Gene3D" id="3.80.10.10">
    <property type="entry name" value="Ribonuclease Inhibitor"/>
    <property type="match status" value="2"/>
</dbReference>
<dbReference type="PANTHER" id="PTHR48051">
    <property type="match status" value="1"/>
</dbReference>
<dbReference type="InterPro" id="IPR032675">
    <property type="entry name" value="LRR_dom_sf"/>
</dbReference>
<dbReference type="Proteomes" id="UP000694866">
    <property type="component" value="Unplaced"/>
</dbReference>
<proteinExistence type="predicted"/>
<gene>
    <name evidence="6" type="primary">Lrr47</name>
</gene>
<keyword evidence="3" id="KW-0539">Nucleus</keyword>
<dbReference type="InterPro" id="IPR001611">
    <property type="entry name" value="Leu-rich_rpt"/>
</dbReference>
<dbReference type="GO" id="GO:0005737">
    <property type="term" value="C:cytoplasm"/>
    <property type="evidence" value="ECO:0007669"/>
    <property type="project" value="TreeGrafter"/>
</dbReference>
<dbReference type="Pfam" id="PF13855">
    <property type="entry name" value="LRR_8"/>
    <property type="match status" value="1"/>
</dbReference>
<dbReference type="AlphaFoldDB" id="A0A9R1T7Y9"/>
<keyword evidence="2" id="KW-0677">Repeat</keyword>
<name>A0A9R1T7Y9_9HYME</name>
<sequence length="408" mass="45447">MKINCNVEVVNRSVCAPRKKAQRSCLAIGRQSVKSNELHLLLQTLQNKLGTKYKIDENIEKVFTKFVNNGKTTIRLKEPPHDLNIQCDPILLKSFLRTLELGVTKKLNASVLCVSNMNAKNIAQAPKTKVTIKSKSDYPVLEGFPRTTEELNIVGLERKSFDRQILKLHRLRVLNLSDNKITSLPRELGALSCLTELIVANNGLGHVGKNKWSWMSEGSLSRTLKLLDLSGNELTDLPNQIGRLRNLVTLNVSHNNLRSLPTNVGTLSSSLKYLDISHNSIESLPGGMMKFTLEGLNIAHNPHISRVKQNGFNINFRVLTLTQLGAQKVIHYRLDYDASIIPFTLVSYLDNASYCVCGEPVLGEDNCLQVSRNVSQIAKEVTASEDINVSFQCVLCSLSCAQSILFPR</sequence>
<accession>A0A9R1T7Y9</accession>